<evidence type="ECO:0000313" key="15">
    <source>
        <dbReference type="Proteomes" id="UP001314263"/>
    </source>
</evidence>
<comment type="subcellular location">
    <subcellularLocation>
        <location evidence="1">Nucleus</location>
    </subcellularLocation>
</comment>
<keyword evidence="12" id="KW-0175">Coiled coil</keyword>
<dbReference type="SUPFAM" id="SSF48334">
    <property type="entry name" value="DNA repair protein MutS, domain III"/>
    <property type="match status" value="1"/>
</dbReference>
<dbReference type="Proteomes" id="UP001314263">
    <property type="component" value="Unassembled WGS sequence"/>
</dbReference>
<reference evidence="14 15" key="1">
    <citation type="submission" date="2023-10" db="EMBL/GenBank/DDBJ databases">
        <authorList>
            <person name="Maclean D."/>
            <person name="Macfadyen A."/>
        </authorList>
    </citation>
    <scope>NUCLEOTIDE SEQUENCE [LARGE SCALE GENOMIC DNA]</scope>
</reference>
<keyword evidence="5 11" id="KW-0227">DNA damage</keyword>
<keyword evidence="9" id="KW-0539">Nucleus</keyword>
<dbReference type="EMBL" id="CAUYUE010000010">
    <property type="protein sequence ID" value="CAK0784375.1"/>
    <property type="molecule type" value="Genomic_DNA"/>
</dbReference>
<evidence type="ECO:0000256" key="12">
    <source>
        <dbReference type="SAM" id="Coils"/>
    </source>
</evidence>
<dbReference type="Gene3D" id="3.40.50.300">
    <property type="entry name" value="P-loop containing nucleotide triphosphate hydrolases"/>
    <property type="match status" value="1"/>
</dbReference>
<evidence type="ECO:0000256" key="3">
    <source>
        <dbReference type="ARBA" id="ARBA00019549"/>
    </source>
</evidence>
<dbReference type="PROSITE" id="PS00486">
    <property type="entry name" value="DNA_MISMATCH_REPAIR_2"/>
    <property type="match status" value="1"/>
</dbReference>
<evidence type="ECO:0000313" key="14">
    <source>
        <dbReference type="EMBL" id="CAK0784375.1"/>
    </source>
</evidence>
<dbReference type="Gene3D" id="3.30.420.110">
    <property type="entry name" value="MutS, connector domain"/>
    <property type="match status" value="1"/>
</dbReference>
<dbReference type="SMART" id="SM00533">
    <property type="entry name" value="MUTSd"/>
    <property type="match status" value="1"/>
</dbReference>
<evidence type="ECO:0000256" key="7">
    <source>
        <dbReference type="ARBA" id="ARBA00023125"/>
    </source>
</evidence>
<dbReference type="GO" id="GO:0005524">
    <property type="term" value="F:ATP binding"/>
    <property type="evidence" value="ECO:0007669"/>
    <property type="project" value="UniProtKB-KW"/>
</dbReference>
<evidence type="ECO:0000259" key="13">
    <source>
        <dbReference type="PROSITE" id="PS00486"/>
    </source>
</evidence>
<dbReference type="AlphaFoldDB" id="A0AAV1ID27"/>
<dbReference type="GO" id="GO:0006312">
    <property type="term" value="P:mitotic recombination"/>
    <property type="evidence" value="ECO:0007669"/>
    <property type="project" value="TreeGrafter"/>
</dbReference>
<dbReference type="InterPro" id="IPR007860">
    <property type="entry name" value="DNA_mmatch_repair_MutS_con_dom"/>
</dbReference>
<dbReference type="InterPro" id="IPR011184">
    <property type="entry name" value="DNA_mismatch_repair_Msh2"/>
</dbReference>
<evidence type="ECO:0000256" key="8">
    <source>
        <dbReference type="ARBA" id="ARBA00023204"/>
    </source>
</evidence>
<dbReference type="PANTHER" id="PTHR11361:SF35">
    <property type="entry name" value="DNA MISMATCH REPAIR PROTEIN MSH2"/>
    <property type="match status" value="1"/>
</dbReference>
<dbReference type="FunFam" id="1.10.1420.10:FF:000003">
    <property type="entry name" value="DNA mismatch repair protein"/>
    <property type="match status" value="1"/>
</dbReference>
<dbReference type="InterPro" id="IPR045076">
    <property type="entry name" value="MutS"/>
</dbReference>
<dbReference type="SUPFAM" id="SSF53150">
    <property type="entry name" value="DNA repair protein MutS, domain II"/>
    <property type="match status" value="1"/>
</dbReference>
<dbReference type="SUPFAM" id="SSF52540">
    <property type="entry name" value="P-loop containing nucleoside triphosphate hydrolases"/>
    <property type="match status" value="1"/>
</dbReference>
<evidence type="ECO:0000256" key="1">
    <source>
        <dbReference type="ARBA" id="ARBA00004123"/>
    </source>
</evidence>
<evidence type="ECO:0000256" key="5">
    <source>
        <dbReference type="ARBA" id="ARBA00022763"/>
    </source>
</evidence>
<accession>A0AAV1ID27</accession>
<dbReference type="FunFam" id="3.40.50.300:FF:000925">
    <property type="entry name" value="DNA mismatch repair protein MSH2"/>
    <property type="match status" value="1"/>
</dbReference>
<dbReference type="GO" id="GO:0030983">
    <property type="term" value="F:mismatched DNA binding"/>
    <property type="evidence" value="ECO:0007669"/>
    <property type="project" value="InterPro"/>
</dbReference>
<dbReference type="Pfam" id="PF05188">
    <property type="entry name" value="MutS_II"/>
    <property type="match status" value="1"/>
</dbReference>
<dbReference type="Pfam" id="PF00488">
    <property type="entry name" value="MutS_V"/>
    <property type="match status" value="1"/>
</dbReference>
<dbReference type="PIRSF" id="PIRSF005813">
    <property type="entry name" value="MSH2"/>
    <property type="match status" value="1"/>
</dbReference>
<comment type="similarity">
    <text evidence="2 11">Belongs to the DNA mismatch repair MutS family.</text>
</comment>
<comment type="caution">
    <text evidence="14">The sequence shown here is derived from an EMBL/GenBank/DDBJ whole genome shotgun (WGS) entry which is preliminary data.</text>
</comment>
<dbReference type="InterPro" id="IPR032642">
    <property type="entry name" value="Msh2_ATP-bd"/>
</dbReference>
<dbReference type="GO" id="GO:0051053">
    <property type="term" value="P:negative regulation of DNA metabolic process"/>
    <property type="evidence" value="ECO:0007669"/>
    <property type="project" value="UniProtKB-ARBA"/>
</dbReference>
<dbReference type="Pfam" id="PF05190">
    <property type="entry name" value="MutS_IV"/>
    <property type="match status" value="1"/>
</dbReference>
<dbReference type="InterPro" id="IPR007696">
    <property type="entry name" value="DNA_mismatch_repair_MutS_core"/>
</dbReference>
<dbReference type="FunFam" id="3.30.420.110:FF:000002">
    <property type="entry name" value="DNA mismatch repair protein"/>
    <property type="match status" value="1"/>
</dbReference>
<dbReference type="PANTHER" id="PTHR11361">
    <property type="entry name" value="DNA MISMATCH REPAIR PROTEIN MUTS FAMILY MEMBER"/>
    <property type="match status" value="1"/>
</dbReference>
<dbReference type="Gene3D" id="3.40.1170.10">
    <property type="entry name" value="DNA repair protein MutS, domain I"/>
    <property type="match status" value="1"/>
</dbReference>
<keyword evidence="7 11" id="KW-0238">DNA-binding</keyword>
<feature type="domain" description="DNA mismatch repair proteins mutS family" evidence="13">
    <location>
        <begin position="740"/>
        <end position="756"/>
    </location>
</feature>
<dbReference type="SMART" id="SM00534">
    <property type="entry name" value="MUTSac"/>
    <property type="match status" value="1"/>
</dbReference>
<protein>
    <recommendedName>
        <fullName evidence="10">DNA mismatch repair protein MSH2</fullName>
    </recommendedName>
    <alternativeName>
        <fullName evidence="3">DNA mismatch repair protein Msh2</fullName>
    </alternativeName>
</protein>
<dbReference type="InterPro" id="IPR027417">
    <property type="entry name" value="P-loop_NTPase"/>
</dbReference>
<dbReference type="GO" id="GO:0032301">
    <property type="term" value="C:MutSalpha complex"/>
    <property type="evidence" value="ECO:0007669"/>
    <property type="project" value="TreeGrafter"/>
</dbReference>
<keyword evidence="6" id="KW-0067">ATP-binding</keyword>
<dbReference type="Pfam" id="PF05192">
    <property type="entry name" value="MutS_III"/>
    <property type="match status" value="1"/>
</dbReference>
<dbReference type="GO" id="GO:0006298">
    <property type="term" value="P:mismatch repair"/>
    <property type="evidence" value="ECO:0007669"/>
    <property type="project" value="InterPro"/>
</dbReference>
<feature type="coiled-coil region" evidence="12">
    <location>
        <begin position="464"/>
        <end position="494"/>
    </location>
</feature>
<sequence length="923" mass="102240">MVDTTLDAPEFGADGTDQGFIKWFKALPQEPNLVRFFDRKDYYSVHGENAVFIAKSFYKTTAVVKTMGSSSNNLQGVTLNRNLFETALRHLLVDSADYMVQLFEGSGSHWKKTREASPGKLGAFEDDLFRNAEMADVPIAAALILGYPEGARTIGIAFCDAAGRALGTCEFADDEYFCSTESVLVQLGAKEVVMPKEGDAASSSADASRLRDVVSRCNALCSERAKSSFSAKHLEQDLIRLLRSGNAEQHRDALDRPLAAAALSAVIAFSELMAMDSCHHKWTLALYDTGRYMRLDAAAQRALNVMKQRTDANDTFSLYGLMNRGRTPMAKRLLKVWLKQPLVSLEDIQQRHDIVDALVEDPLLRERLRNLHLRGLPDVERLARKLDRRKASLADLCQLYRASSRLPMLVEAFRDYEGPHTEILTTRYADKLEAAHDEEHLAKFEELLEAAVDLDRIPDEYLICASYDADLQELKEEKDEVEKTIDRIAEEIAEDLGLIMDKTVKLEWHKLSNTRTRCLRITQTEEKKVRKKLSRYLMLETRKDGTKFTSKGLKEAAERLQGISRSYDQRQHALVEQVVSVAATFCEVWEGVTSLVAEVDVLAGFAELATSAPVAYVRPTMLPSDAGEISLIGCRHPCVEAQDGVDFIKNDCVMERGKSWFQVITGPNMGGKSTYIRQAGVSVLMAQVGCFVPCDEARIAVRDCIFARVGAGDCQLRGVSTFMAEMLETAAILKGASSKSLVIIDELGRGTSTYDGFGLAWAISEHLMAEIGCPTLFATHFHELTALQGPVGVSNKHVETAIDEASGKLTMLYQVAEGTCDRSFGIHVAEFARFPPEVVDMAKRKAAELEDFSAPAEGLGLGTKEDAEVERAAKRARVFMQEFAALPLDSLSPEQAIAQSQSLYQQLMADAASMPTLRRLIEV</sequence>
<dbReference type="Gene3D" id="1.10.1420.10">
    <property type="match status" value="2"/>
</dbReference>
<keyword evidence="4 11" id="KW-0547">Nucleotide-binding</keyword>
<comment type="function">
    <text evidence="11">Component of the post-replicative DNA mismatch repair system (MMR).</text>
</comment>
<dbReference type="NCBIfam" id="NF003810">
    <property type="entry name" value="PRK05399.1"/>
    <property type="match status" value="1"/>
</dbReference>
<evidence type="ECO:0000256" key="4">
    <source>
        <dbReference type="ARBA" id="ARBA00022741"/>
    </source>
</evidence>
<dbReference type="InterPro" id="IPR007861">
    <property type="entry name" value="DNA_mismatch_repair_MutS_clamp"/>
</dbReference>
<evidence type="ECO:0000256" key="10">
    <source>
        <dbReference type="ARBA" id="ARBA00073545"/>
    </source>
</evidence>
<organism evidence="14 15">
    <name type="scientific">Coccomyxa viridis</name>
    <dbReference type="NCBI Taxonomy" id="1274662"/>
    <lineage>
        <taxon>Eukaryota</taxon>
        <taxon>Viridiplantae</taxon>
        <taxon>Chlorophyta</taxon>
        <taxon>core chlorophytes</taxon>
        <taxon>Trebouxiophyceae</taxon>
        <taxon>Trebouxiophyceae incertae sedis</taxon>
        <taxon>Coccomyxaceae</taxon>
        <taxon>Coccomyxa</taxon>
    </lineage>
</organism>
<gene>
    <name evidence="14" type="ORF">CVIRNUC_007579</name>
</gene>
<dbReference type="InterPro" id="IPR036678">
    <property type="entry name" value="MutS_con_dom_sf"/>
</dbReference>
<evidence type="ECO:0000256" key="2">
    <source>
        <dbReference type="ARBA" id="ARBA00006271"/>
    </source>
</evidence>
<name>A0AAV1ID27_9CHLO</name>
<dbReference type="GO" id="GO:0140664">
    <property type="term" value="F:ATP-dependent DNA damage sensor activity"/>
    <property type="evidence" value="ECO:0007669"/>
    <property type="project" value="InterPro"/>
</dbReference>
<evidence type="ECO:0000256" key="11">
    <source>
        <dbReference type="RuleBase" id="RU003756"/>
    </source>
</evidence>
<evidence type="ECO:0000256" key="9">
    <source>
        <dbReference type="ARBA" id="ARBA00023242"/>
    </source>
</evidence>
<keyword evidence="15" id="KW-1185">Reference proteome</keyword>
<keyword evidence="8 11" id="KW-0234">DNA repair</keyword>
<evidence type="ECO:0000256" key="6">
    <source>
        <dbReference type="ARBA" id="ARBA00022840"/>
    </source>
</evidence>
<proteinExistence type="inferred from homology"/>
<dbReference type="Pfam" id="PF01624">
    <property type="entry name" value="MutS_I"/>
    <property type="match status" value="1"/>
</dbReference>
<dbReference type="InterPro" id="IPR000432">
    <property type="entry name" value="DNA_mismatch_repair_MutS_C"/>
</dbReference>
<dbReference type="InterPro" id="IPR036187">
    <property type="entry name" value="DNA_mismatch_repair_MutS_sf"/>
</dbReference>
<dbReference type="InterPro" id="IPR016151">
    <property type="entry name" value="DNA_mismatch_repair_MutS_N"/>
</dbReference>
<dbReference type="CDD" id="cd03285">
    <property type="entry name" value="ABC_MSH2_euk"/>
    <property type="match status" value="1"/>
</dbReference>
<dbReference type="InterPro" id="IPR007695">
    <property type="entry name" value="DNA_mismatch_repair_MutS-lik_N"/>
</dbReference>